<evidence type="ECO:0000256" key="4">
    <source>
        <dbReference type="SAM" id="MobiDB-lite"/>
    </source>
</evidence>
<dbReference type="InterPro" id="IPR038404">
    <property type="entry name" value="TRAP_DctP_sf"/>
</dbReference>
<dbReference type="Proteomes" id="UP000509761">
    <property type="component" value="Chromosome"/>
</dbReference>
<evidence type="ECO:0000256" key="5">
    <source>
        <dbReference type="SAM" id="SignalP"/>
    </source>
</evidence>
<evidence type="ECO:0000256" key="2">
    <source>
        <dbReference type="ARBA" id="ARBA00022448"/>
    </source>
</evidence>
<evidence type="ECO:0000313" key="7">
    <source>
        <dbReference type="Proteomes" id="UP000509761"/>
    </source>
</evidence>
<gene>
    <name evidence="6" type="ORF">FX987_04980</name>
</gene>
<dbReference type="EMBL" id="CP054580">
    <property type="protein sequence ID" value="QKS27159.1"/>
    <property type="molecule type" value="Genomic_DNA"/>
</dbReference>
<comment type="similarity">
    <text evidence="1">Belongs to the bacterial solute-binding protein 7 family.</text>
</comment>
<dbReference type="Gene3D" id="3.40.190.170">
    <property type="entry name" value="Bacterial extracellular solute-binding protein, family 7"/>
    <property type="match status" value="1"/>
</dbReference>
<feature type="chain" id="PRO_5042888875" evidence="5">
    <location>
        <begin position="31"/>
        <end position="144"/>
    </location>
</feature>
<feature type="region of interest" description="Disordered" evidence="4">
    <location>
        <begin position="123"/>
        <end position="144"/>
    </location>
</feature>
<evidence type="ECO:0000313" key="6">
    <source>
        <dbReference type="EMBL" id="QKS27159.1"/>
    </source>
</evidence>
<sequence length="144" mass="15576">MKKQFKNMKLKALACSFALGTLVYTGMASADIHIKFHHDLPEDSAQHLAAERFRDMVAERSGGEISVEIFPNNTLGDDVEVTQQLQMGAVEAAIIPTAKLSGFVPAMQIVDLPFLCARHGRTPGGASPPVSWPQRTKRSATAEG</sequence>
<accession>A0AAP9NSS7</accession>
<reference evidence="6 7" key="1">
    <citation type="submission" date="2019-12" db="EMBL/GenBank/DDBJ databases">
        <title>Genome sequencing and assembly of endphytes of Porphyra tenera.</title>
        <authorList>
            <person name="Park J.M."/>
            <person name="Shin R."/>
            <person name="Jo S.H."/>
        </authorList>
    </citation>
    <scope>NUCLEOTIDE SEQUENCE [LARGE SCALE GENOMIC DNA]</scope>
    <source>
        <strain evidence="6 7">GPM3</strain>
    </source>
</reference>
<dbReference type="PANTHER" id="PTHR33376:SF7">
    <property type="entry name" value="C4-DICARBOXYLATE-BINDING PROTEIN DCTB"/>
    <property type="match status" value="1"/>
</dbReference>
<name>A0AAP9NSS7_9GAMM</name>
<protein>
    <submittedName>
        <fullName evidence="6">Uncharacterized protein</fullName>
    </submittedName>
</protein>
<evidence type="ECO:0000256" key="1">
    <source>
        <dbReference type="ARBA" id="ARBA00009023"/>
    </source>
</evidence>
<evidence type="ECO:0000256" key="3">
    <source>
        <dbReference type="ARBA" id="ARBA00022729"/>
    </source>
</evidence>
<dbReference type="GO" id="GO:0055085">
    <property type="term" value="P:transmembrane transport"/>
    <property type="evidence" value="ECO:0007669"/>
    <property type="project" value="InterPro"/>
</dbReference>
<organism evidence="6 7">
    <name type="scientific">Vreelandella titanicae</name>
    <dbReference type="NCBI Taxonomy" id="664683"/>
    <lineage>
        <taxon>Bacteria</taxon>
        <taxon>Pseudomonadati</taxon>
        <taxon>Pseudomonadota</taxon>
        <taxon>Gammaproteobacteria</taxon>
        <taxon>Oceanospirillales</taxon>
        <taxon>Halomonadaceae</taxon>
        <taxon>Vreelandella</taxon>
    </lineage>
</organism>
<feature type="signal peptide" evidence="5">
    <location>
        <begin position="1"/>
        <end position="30"/>
    </location>
</feature>
<dbReference type="InterPro" id="IPR018389">
    <property type="entry name" value="DctP_fam"/>
</dbReference>
<keyword evidence="2" id="KW-0813">Transport</keyword>
<dbReference type="NCBIfam" id="NF037995">
    <property type="entry name" value="TRAP_S1"/>
    <property type="match status" value="1"/>
</dbReference>
<dbReference type="RefSeq" id="WP_241254338.1">
    <property type="nucleotide sequence ID" value="NZ_CP054580.1"/>
</dbReference>
<keyword evidence="3 5" id="KW-0732">Signal</keyword>
<keyword evidence="7" id="KW-1185">Reference proteome</keyword>
<dbReference type="PANTHER" id="PTHR33376">
    <property type="match status" value="1"/>
</dbReference>
<dbReference type="Pfam" id="PF03480">
    <property type="entry name" value="DctP"/>
    <property type="match status" value="1"/>
</dbReference>
<dbReference type="AlphaFoldDB" id="A0AAP9NSS7"/>
<proteinExistence type="inferred from homology"/>